<organism evidence="7">
    <name type="scientific">uncultured bacterium pUR16A2</name>
    <dbReference type="NCBI Taxonomy" id="1204710"/>
    <lineage>
        <taxon>Bacteria</taxon>
        <taxon>environmental samples</taxon>
    </lineage>
</organism>
<dbReference type="HAMAP" id="MF_00050">
    <property type="entry name" value="EF_Ts"/>
    <property type="match status" value="1"/>
</dbReference>
<evidence type="ECO:0000313" key="7">
    <source>
        <dbReference type="EMBL" id="AGH13540.1"/>
    </source>
</evidence>
<dbReference type="SUPFAM" id="SSF46934">
    <property type="entry name" value="UBA-like"/>
    <property type="match status" value="1"/>
</dbReference>
<feature type="domain" description="Translation elongation factor EFTs/EF1B dimerisation" evidence="6">
    <location>
        <begin position="70"/>
        <end position="218"/>
    </location>
</feature>
<gene>
    <name evidence="5" type="primary">tsf</name>
</gene>
<evidence type="ECO:0000256" key="5">
    <source>
        <dbReference type="HAMAP-Rule" id="MF_00050"/>
    </source>
</evidence>
<sequence>MAITAADVMKLRKMTSAGMMDCKNALTEADGDFNKAIEIIREKGKLVAAKRADRNATEGAVKARIANGKAILVCLGCETDFVSKNEAFQNLAEAIADVAIANTPEDLEGLKACKMADGRTVEDAVTEQTGKTGEKHELAYYAKIEAPFIKEYIHKINGKLGGLVAFNKEVPEAIAKGIVMQVASMNPVSISAADCPQSVLDSERQVAVEKTKEEQIQKAIDAALKKAGINPAHVDSEDHIESNTAKGWLTPELAAKAREIIKTVGEQKAANLPAQMIEQIANGRVQKFLKECTLEEQDYQMADEKISVKAALAAIDPEAKVVAFKRFSLND</sequence>
<comment type="function">
    <text evidence="5">Associates with the EF-Tu.GDP complex and induces the exchange of GDP to GTP. It remains bound to the aminoacyl-tRNA.EF-Tu.GTP complex up to the GTP hydrolysis stage on the ribosome.</text>
</comment>
<dbReference type="PANTHER" id="PTHR11741">
    <property type="entry name" value="ELONGATION FACTOR TS"/>
    <property type="match status" value="1"/>
</dbReference>
<evidence type="ECO:0000256" key="2">
    <source>
        <dbReference type="ARBA" id="ARBA00016956"/>
    </source>
</evidence>
<name>R9QZ51_9BACT</name>
<evidence type="ECO:0000256" key="3">
    <source>
        <dbReference type="ARBA" id="ARBA00022768"/>
    </source>
</evidence>
<dbReference type="Gene3D" id="3.30.479.20">
    <property type="entry name" value="Elongation factor Ts, dimerisation domain"/>
    <property type="match status" value="3"/>
</dbReference>
<evidence type="ECO:0000256" key="4">
    <source>
        <dbReference type="ARBA" id="ARBA00022917"/>
    </source>
</evidence>
<dbReference type="Gene3D" id="1.10.286.20">
    <property type="match status" value="2"/>
</dbReference>
<keyword evidence="3 5" id="KW-0251">Elongation factor</keyword>
<dbReference type="InterPro" id="IPR036402">
    <property type="entry name" value="EF-Ts_dimer_sf"/>
</dbReference>
<feature type="region of interest" description="Involved in Mg(2+) ion dislocation from EF-Tu" evidence="5">
    <location>
        <begin position="79"/>
        <end position="82"/>
    </location>
</feature>
<dbReference type="PANTHER" id="PTHR11741:SF0">
    <property type="entry name" value="ELONGATION FACTOR TS, MITOCHONDRIAL"/>
    <property type="match status" value="1"/>
</dbReference>
<evidence type="ECO:0000259" key="6">
    <source>
        <dbReference type="Pfam" id="PF00889"/>
    </source>
</evidence>
<feature type="domain" description="Translation elongation factor EFTs/EF1B dimerisation" evidence="6">
    <location>
        <begin position="251"/>
        <end position="329"/>
    </location>
</feature>
<keyword evidence="5" id="KW-0963">Cytoplasm</keyword>
<dbReference type="GO" id="GO:0003746">
    <property type="term" value="F:translation elongation factor activity"/>
    <property type="evidence" value="ECO:0007669"/>
    <property type="project" value="UniProtKB-UniRule"/>
</dbReference>
<dbReference type="EMBL" id="JX188020">
    <property type="protein sequence ID" value="AGH13540.1"/>
    <property type="molecule type" value="Genomic_DNA"/>
</dbReference>
<dbReference type="PROSITE" id="PS01126">
    <property type="entry name" value="EF_TS_1"/>
    <property type="match status" value="1"/>
</dbReference>
<dbReference type="CDD" id="cd14275">
    <property type="entry name" value="UBA_EF-Ts"/>
    <property type="match status" value="1"/>
</dbReference>
<dbReference type="InterPro" id="IPR001816">
    <property type="entry name" value="Transl_elong_EFTs/EF1B"/>
</dbReference>
<dbReference type="Gene3D" id="1.10.8.10">
    <property type="entry name" value="DNA helicase RuvA subunit, C-terminal domain"/>
    <property type="match status" value="1"/>
</dbReference>
<dbReference type="SUPFAM" id="SSF54713">
    <property type="entry name" value="Elongation factor Ts (EF-Ts), dimerisation domain"/>
    <property type="match status" value="2"/>
</dbReference>
<dbReference type="InterPro" id="IPR009060">
    <property type="entry name" value="UBA-like_sf"/>
</dbReference>
<dbReference type="FunFam" id="1.10.8.10:FF:000001">
    <property type="entry name" value="Elongation factor Ts"/>
    <property type="match status" value="1"/>
</dbReference>
<keyword evidence="4 5" id="KW-0648">Protein biosynthesis</keyword>
<evidence type="ECO:0000256" key="1">
    <source>
        <dbReference type="ARBA" id="ARBA00005532"/>
    </source>
</evidence>
<dbReference type="AlphaFoldDB" id="R9QZ51"/>
<accession>R9QZ51</accession>
<dbReference type="NCBIfam" id="TIGR00116">
    <property type="entry name" value="tsf"/>
    <property type="match status" value="1"/>
</dbReference>
<dbReference type="InterPro" id="IPR018101">
    <property type="entry name" value="Transl_elong_Ts_CS"/>
</dbReference>
<dbReference type="InterPro" id="IPR014039">
    <property type="entry name" value="Transl_elong_EFTs/EF1B_dimer"/>
</dbReference>
<comment type="subcellular location">
    <subcellularLocation>
        <location evidence="5">Cytoplasm</location>
    </subcellularLocation>
</comment>
<comment type="similarity">
    <text evidence="1 5">Belongs to the EF-Ts family.</text>
</comment>
<proteinExistence type="inferred from homology"/>
<reference evidence="7" key="1">
    <citation type="submission" date="2012-06" db="EMBL/GenBank/DDBJ databases">
        <title>A novel metagenomic alpha-L-rhamnosidase with high activity on rutin.</title>
        <authorList>
            <person name="Rabausch U."/>
            <person name="Streit W.R."/>
        </authorList>
    </citation>
    <scope>NUCLEOTIDE SEQUENCE</scope>
</reference>
<dbReference type="GO" id="GO:0005737">
    <property type="term" value="C:cytoplasm"/>
    <property type="evidence" value="ECO:0007669"/>
    <property type="project" value="UniProtKB-SubCell"/>
</dbReference>
<protein>
    <recommendedName>
        <fullName evidence="2 5">Elongation factor Ts</fullName>
        <shortName evidence="5">EF-Ts</shortName>
    </recommendedName>
</protein>
<dbReference type="Pfam" id="PF00889">
    <property type="entry name" value="EF_TS"/>
    <property type="match status" value="2"/>
</dbReference>